<dbReference type="PANTHER" id="PTHR30244">
    <property type="entry name" value="TRANSAMINASE"/>
    <property type="match status" value="1"/>
</dbReference>
<keyword evidence="6" id="KW-0032">Aminotransferase</keyword>
<dbReference type="GO" id="GO:0008483">
    <property type="term" value="F:transaminase activity"/>
    <property type="evidence" value="ECO:0007669"/>
    <property type="project" value="UniProtKB-KW"/>
</dbReference>
<evidence type="ECO:0000313" key="7">
    <source>
        <dbReference type="Proteomes" id="UP000553059"/>
    </source>
</evidence>
<comment type="similarity">
    <text evidence="2 5">Belongs to the DegT/DnrJ/EryC1 family.</text>
</comment>
<dbReference type="InterPro" id="IPR015424">
    <property type="entry name" value="PyrdxlP-dep_Trfase"/>
</dbReference>
<dbReference type="Pfam" id="PF01041">
    <property type="entry name" value="DegT_DnrJ_EryC1"/>
    <property type="match status" value="1"/>
</dbReference>
<keyword evidence="1 4" id="KW-0663">Pyridoxal phosphate</keyword>
<dbReference type="Gene3D" id="3.40.640.10">
    <property type="entry name" value="Type I PLP-dependent aspartate aminotransferase-like (Major domain)"/>
    <property type="match status" value="1"/>
</dbReference>
<protein>
    <submittedName>
        <fullName evidence="6">DegT/DnrJ/EryC1/StrS family aminotransferase</fullName>
    </submittedName>
</protein>
<dbReference type="PIRSF" id="PIRSF000390">
    <property type="entry name" value="PLP_StrS"/>
    <property type="match status" value="1"/>
</dbReference>
<feature type="modified residue" description="N6-(pyridoxal phosphate)lysine" evidence="4">
    <location>
        <position position="186"/>
    </location>
</feature>
<evidence type="ECO:0000256" key="3">
    <source>
        <dbReference type="PIRSR" id="PIRSR000390-1"/>
    </source>
</evidence>
<organism evidence="6 7">
    <name type="scientific">Desulfitobacterium dehalogenans</name>
    <dbReference type="NCBI Taxonomy" id="36854"/>
    <lineage>
        <taxon>Bacteria</taxon>
        <taxon>Bacillati</taxon>
        <taxon>Bacillota</taxon>
        <taxon>Clostridia</taxon>
        <taxon>Eubacteriales</taxon>
        <taxon>Desulfitobacteriaceae</taxon>
        <taxon>Desulfitobacterium</taxon>
    </lineage>
</organism>
<dbReference type="AlphaFoldDB" id="A0A7C6Z6B7"/>
<dbReference type="FunFam" id="3.40.640.10:FF:000089">
    <property type="entry name" value="Aminotransferase, DegT/DnrJ/EryC1/StrS family"/>
    <property type="match status" value="1"/>
</dbReference>
<evidence type="ECO:0000313" key="6">
    <source>
        <dbReference type="EMBL" id="HHY28303.1"/>
    </source>
</evidence>
<proteinExistence type="inferred from homology"/>
<evidence type="ECO:0000256" key="4">
    <source>
        <dbReference type="PIRSR" id="PIRSR000390-2"/>
    </source>
</evidence>
<sequence length="370" mass="40473">MSIPLLDLKAQYLSIKEEMDQAVLAVLDSSKFIFGPEMKTFEEEMAAYCGTKHAVAVGNGTDALVIALKACGIGPGDEVITSPFTFFASAESIALVGATPVFVDVEPHTLNMDAAKLEEKITPRTKGIIPVHVFGQMADMDLILALAQKYDLKVIEDAAQAIGAEYQGRKAGSLGDAGTFSFFPTKNLGGYGDGGMIVTNDDALAEEVRMLRFHGCKTKYYHDQIGYNSRLDELQAAILRVKFRYIDQWNNARAEKAALYHQLLAPLADAHRIILPHTDAEKKHVFHLYVLRTAQREKLMAALKSEGVANAIYYPVPLHLQNALAYLGYQAGDFPIAEEACLQALAIPCYPELTSGQQEEIAAILFEVLG</sequence>
<accession>A0A7C6Z6B7</accession>
<dbReference type="Gene3D" id="3.90.1150.10">
    <property type="entry name" value="Aspartate Aminotransferase, domain 1"/>
    <property type="match status" value="1"/>
</dbReference>
<dbReference type="Proteomes" id="UP000553059">
    <property type="component" value="Unassembled WGS sequence"/>
</dbReference>
<comment type="caution">
    <text evidence="6">The sequence shown here is derived from an EMBL/GenBank/DDBJ whole genome shotgun (WGS) entry which is preliminary data.</text>
</comment>
<dbReference type="SUPFAM" id="SSF53383">
    <property type="entry name" value="PLP-dependent transferases"/>
    <property type="match status" value="1"/>
</dbReference>
<gene>
    <name evidence="6" type="ORF">GX523_16490</name>
</gene>
<dbReference type="InterPro" id="IPR015422">
    <property type="entry name" value="PyrdxlP-dep_Trfase_small"/>
</dbReference>
<feature type="active site" description="Proton acceptor" evidence="3">
    <location>
        <position position="186"/>
    </location>
</feature>
<evidence type="ECO:0000256" key="5">
    <source>
        <dbReference type="RuleBase" id="RU004508"/>
    </source>
</evidence>
<reference evidence="6 7" key="1">
    <citation type="journal article" date="2020" name="Biotechnol. Biofuels">
        <title>New insights from the biogas microbiome by comprehensive genome-resolved metagenomics of nearly 1600 species originating from multiple anaerobic digesters.</title>
        <authorList>
            <person name="Campanaro S."/>
            <person name="Treu L."/>
            <person name="Rodriguez-R L.M."/>
            <person name="Kovalovszki A."/>
            <person name="Ziels R.M."/>
            <person name="Maus I."/>
            <person name="Zhu X."/>
            <person name="Kougias P.G."/>
            <person name="Basile A."/>
            <person name="Luo G."/>
            <person name="Schluter A."/>
            <person name="Konstantinidis K.T."/>
            <person name="Angelidaki I."/>
        </authorList>
    </citation>
    <scope>NUCLEOTIDE SEQUENCE [LARGE SCALE GENOMIC DNA]</scope>
    <source>
        <strain evidence="6">AS05jafATM_4</strain>
    </source>
</reference>
<dbReference type="InterPro" id="IPR015421">
    <property type="entry name" value="PyrdxlP-dep_Trfase_major"/>
</dbReference>
<keyword evidence="6" id="KW-0808">Transferase</keyword>
<dbReference type="GO" id="GO:0000271">
    <property type="term" value="P:polysaccharide biosynthetic process"/>
    <property type="evidence" value="ECO:0007669"/>
    <property type="project" value="TreeGrafter"/>
</dbReference>
<evidence type="ECO:0000256" key="2">
    <source>
        <dbReference type="ARBA" id="ARBA00037999"/>
    </source>
</evidence>
<evidence type="ECO:0000256" key="1">
    <source>
        <dbReference type="ARBA" id="ARBA00022898"/>
    </source>
</evidence>
<dbReference type="GO" id="GO:0030170">
    <property type="term" value="F:pyridoxal phosphate binding"/>
    <property type="evidence" value="ECO:0007669"/>
    <property type="project" value="TreeGrafter"/>
</dbReference>
<dbReference type="CDD" id="cd00616">
    <property type="entry name" value="AHBA_syn"/>
    <property type="match status" value="1"/>
</dbReference>
<name>A0A7C6Z6B7_9FIRM</name>
<dbReference type="PANTHER" id="PTHR30244:SF36">
    <property type="entry name" value="3-OXO-GLUCOSE-6-PHOSPHATE:GLUTAMATE AMINOTRANSFERASE"/>
    <property type="match status" value="1"/>
</dbReference>
<dbReference type="EMBL" id="DUTF01000351">
    <property type="protein sequence ID" value="HHY28303.1"/>
    <property type="molecule type" value="Genomic_DNA"/>
</dbReference>
<dbReference type="InterPro" id="IPR000653">
    <property type="entry name" value="DegT/StrS_aminotransferase"/>
</dbReference>